<name>A0ABR2Y8X1_9PEZI</name>
<comment type="similarity">
    <text evidence="5">Belongs to the cytochrome P450 family.</text>
</comment>
<protein>
    <recommendedName>
        <fullName evidence="8">Cytochrome P450</fullName>
    </recommendedName>
</protein>
<proteinExistence type="inferred from homology"/>
<sequence length="524" mass="59434">MNSQIEFIAPGSILSWTNLGRLAGLWIVYRIIRALYNVSPLHPLSHIPGPKVAAATFLYEGWYDLILGGRYTREIKRMHELYGPVVRINPEELHFDDISFVDEIFAAGGRKRNKQLHFLNFMAGPITSSIFGTVEHDHHRIRRGAMNKFFSRAQISKLESVIKNLADQLCDKMIRLGNQNGAPFDVATAFSCFTSDVISKYCFGDSFGFVAQENWEPNFKKPMDAFVSVTFVLRFFPPLRSIVDVVPLFAKWLREDIKVLLTETNGAMPERIRQAKADHKTGRAQDNPSIFTEILDSHIPEKEKTDFRLSGDGFSFIIAGTETTAWTLTLITFHLLTQPDTLARLTKELEDADADNLSWFALEKLPYLNAVISEGLRLSYGVSQRLTRIAPDENLVYRGQFNGSEIEYIIPSGTPMGMSNVINNHNPDAFPDSHKFMPERWLDVKDAQRRRMENSVTTFSKGSRVCLGMHLAYCNMFLALTALTLRVFPRARLYDTSADDVTYDHDLLVPQPKKGSKGVRIQVL</sequence>
<evidence type="ECO:0008006" key="8">
    <source>
        <dbReference type="Google" id="ProtNLM"/>
    </source>
</evidence>
<organism evidence="6 7">
    <name type="scientific">Seiridium cardinale</name>
    <dbReference type="NCBI Taxonomy" id="138064"/>
    <lineage>
        <taxon>Eukaryota</taxon>
        <taxon>Fungi</taxon>
        <taxon>Dikarya</taxon>
        <taxon>Ascomycota</taxon>
        <taxon>Pezizomycotina</taxon>
        <taxon>Sordariomycetes</taxon>
        <taxon>Xylariomycetidae</taxon>
        <taxon>Amphisphaeriales</taxon>
        <taxon>Sporocadaceae</taxon>
        <taxon>Seiridium</taxon>
    </lineage>
</organism>
<evidence type="ECO:0000256" key="3">
    <source>
        <dbReference type="ARBA" id="ARBA00022723"/>
    </source>
</evidence>
<keyword evidence="7" id="KW-1185">Reference proteome</keyword>
<dbReference type="Pfam" id="PF00067">
    <property type="entry name" value="p450"/>
    <property type="match status" value="1"/>
</dbReference>
<dbReference type="CDD" id="cd11062">
    <property type="entry name" value="CYP58-like"/>
    <property type="match status" value="1"/>
</dbReference>
<dbReference type="Proteomes" id="UP001465668">
    <property type="component" value="Unassembled WGS sequence"/>
</dbReference>
<evidence type="ECO:0000256" key="4">
    <source>
        <dbReference type="ARBA" id="ARBA00023004"/>
    </source>
</evidence>
<dbReference type="InterPro" id="IPR036396">
    <property type="entry name" value="Cyt_P450_sf"/>
</dbReference>
<dbReference type="PROSITE" id="PS00086">
    <property type="entry name" value="CYTOCHROME_P450"/>
    <property type="match status" value="1"/>
</dbReference>
<dbReference type="EMBL" id="JARVKM010000002">
    <property type="protein sequence ID" value="KAK9782951.1"/>
    <property type="molecule type" value="Genomic_DNA"/>
</dbReference>
<dbReference type="PRINTS" id="PR00463">
    <property type="entry name" value="EP450I"/>
</dbReference>
<evidence type="ECO:0000256" key="5">
    <source>
        <dbReference type="RuleBase" id="RU000461"/>
    </source>
</evidence>
<comment type="cofactor">
    <cofactor evidence="1">
        <name>heme</name>
        <dbReference type="ChEBI" id="CHEBI:30413"/>
    </cofactor>
</comment>
<gene>
    <name evidence="6" type="ORF">SCAR479_01294</name>
</gene>
<evidence type="ECO:0000256" key="2">
    <source>
        <dbReference type="ARBA" id="ARBA00022617"/>
    </source>
</evidence>
<dbReference type="InterPro" id="IPR002401">
    <property type="entry name" value="Cyt_P450_E_grp-I"/>
</dbReference>
<dbReference type="PRINTS" id="PR00385">
    <property type="entry name" value="P450"/>
</dbReference>
<keyword evidence="2 5" id="KW-0349">Heme</keyword>
<reference evidence="6 7" key="1">
    <citation type="submission" date="2024-02" db="EMBL/GenBank/DDBJ databases">
        <title>First draft genome assembly of two strains of Seiridium cardinale.</title>
        <authorList>
            <person name="Emiliani G."/>
            <person name="Scali E."/>
        </authorList>
    </citation>
    <scope>NUCLEOTIDE SEQUENCE [LARGE SCALE GENOMIC DNA]</scope>
    <source>
        <strain evidence="6 7">BM-138-000479</strain>
    </source>
</reference>
<comment type="caution">
    <text evidence="6">The sequence shown here is derived from an EMBL/GenBank/DDBJ whole genome shotgun (WGS) entry which is preliminary data.</text>
</comment>
<dbReference type="InterPro" id="IPR001128">
    <property type="entry name" value="Cyt_P450"/>
</dbReference>
<keyword evidence="4 5" id="KW-0408">Iron</keyword>
<keyword evidence="3 5" id="KW-0479">Metal-binding</keyword>
<dbReference type="PANTHER" id="PTHR24305:SF147">
    <property type="entry name" value="P450, PUTATIVE (EUROFUNG)-RELATED"/>
    <property type="match status" value="1"/>
</dbReference>
<evidence type="ECO:0000313" key="7">
    <source>
        <dbReference type="Proteomes" id="UP001465668"/>
    </source>
</evidence>
<keyword evidence="5" id="KW-0560">Oxidoreductase</keyword>
<dbReference type="SUPFAM" id="SSF48264">
    <property type="entry name" value="Cytochrome P450"/>
    <property type="match status" value="1"/>
</dbReference>
<dbReference type="InterPro" id="IPR017972">
    <property type="entry name" value="Cyt_P450_CS"/>
</dbReference>
<dbReference type="Gene3D" id="1.10.630.10">
    <property type="entry name" value="Cytochrome P450"/>
    <property type="match status" value="1"/>
</dbReference>
<dbReference type="PANTHER" id="PTHR24305">
    <property type="entry name" value="CYTOCHROME P450"/>
    <property type="match status" value="1"/>
</dbReference>
<evidence type="ECO:0000313" key="6">
    <source>
        <dbReference type="EMBL" id="KAK9782951.1"/>
    </source>
</evidence>
<accession>A0ABR2Y8X1</accession>
<evidence type="ECO:0000256" key="1">
    <source>
        <dbReference type="ARBA" id="ARBA00001971"/>
    </source>
</evidence>
<dbReference type="InterPro" id="IPR050121">
    <property type="entry name" value="Cytochrome_P450_monoxygenase"/>
</dbReference>
<keyword evidence="5" id="KW-0503">Monooxygenase</keyword>